<comment type="subcellular location">
    <subcellularLocation>
        <location evidence="1 7">Cell membrane</location>
        <topology evidence="1 7">Multi-pass membrane protein</topology>
    </subcellularLocation>
</comment>
<feature type="transmembrane region" description="Helical" evidence="7">
    <location>
        <begin position="122"/>
        <end position="142"/>
    </location>
</feature>
<dbReference type="AlphaFoldDB" id="A0A1E5PR43"/>
<sequence>MITDTLRAKRRRSALVAKRRRTALRTLAFMAPWLIGFAVFFAYPLLSTVYFSFTKYDGFRPPVFNGLDNWTYVFTQYPQFWPAMRNTLWLVVVMVACRVVFGLGVGLLITKVKTGTGIFRTLFYLPYLAPPVAATLSFVFLLNPGTGPVNTLLDGAGLPQPGWFTDADWSKPALTMLAVWGVGDLMVIFMAALLDVPKEQYEAAELDGAGAWQRFRHITLPNISPIILFAVVTGVIQAMQYYTQPLVAGKVAAGVIGGSGQQFEPGYPDKSTLTLPQIVYNTGFQRFDYGTACVLALVLFTLCMAFTALLMRRRGGLIGGGHR</sequence>
<dbReference type="RefSeq" id="WP_069920310.1">
    <property type="nucleotide sequence ID" value="NZ_MEHK01000001.1"/>
</dbReference>
<evidence type="ECO:0000256" key="3">
    <source>
        <dbReference type="ARBA" id="ARBA00022475"/>
    </source>
</evidence>
<evidence type="ECO:0000256" key="7">
    <source>
        <dbReference type="RuleBase" id="RU363032"/>
    </source>
</evidence>
<keyword evidence="3" id="KW-1003">Cell membrane</keyword>
<dbReference type="CDD" id="cd06261">
    <property type="entry name" value="TM_PBP2"/>
    <property type="match status" value="1"/>
</dbReference>
<protein>
    <submittedName>
        <fullName evidence="9">Sugar ABC transporter permease</fullName>
    </submittedName>
</protein>
<reference evidence="9 10" key="1">
    <citation type="submission" date="2016-08" db="EMBL/GenBank/DDBJ databases">
        <title>The complete genome of Streptomyces subrutilus 10-1-1.</title>
        <authorList>
            <person name="Chen X."/>
        </authorList>
    </citation>
    <scope>NUCLEOTIDE SEQUENCE [LARGE SCALE GENOMIC DNA]</scope>
    <source>
        <strain evidence="9 10">10-1-1</strain>
    </source>
</reference>
<keyword evidence="10" id="KW-1185">Reference proteome</keyword>
<keyword evidence="6 7" id="KW-0472">Membrane</keyword>
<organism evidence="9 10">
    <name type="scientific">Streptomyces subrutilus</name>
    <dbReference type="NCBI Taxonomy" id="36818"/>
    <lineage>
        <taxon>Bacteria</taxon>
        <taxon>Bacillati</taxon>
        <taxon>Actinomycetota</taxon>
        <taxon>Actinomycetes</taxon>
        <taxon>Kitasatosporales</taxon>
        <taxon>Streptomycetaceae</taxon>
        <taxon>Streptomyces</taxon>
    </lineage>
</organism>
<feature type="domain" description="ABC transmembrane type-1" evidence="8">
    <location>
        <begin position="84"/>
        <end position="310"/>
    </location>
</feature>
<dbReference type="SUPFAM" id="SSF161098">
    <property type="entry name" value="MetI-like"/>
    <property type="match status" value="1"/>
</dbReference>
<evidence type="ECO:0000313" key="10">
    <source>
        <dbReference type="Proteomes" id="UP000095705"/>
    </source>
</evidence>
<keyword evidence="5 7" id="KW-1133">Transmembrane helix</keyword>
<evidence type="ECO:0000259" key="8">
    <source>
        <dbReference type="PROSITE" id="PS50928"/>
    </source>
</evidence>
<dbReference type="GO" id="GO:0005886">
    <property type="term" value="C:plasma membrane"/>
    <property type="evidence" value="ECO:0007669"/>
    <property type="project" value="UniProtKB-SubCell"/>
</dbReference>
<dbReference type="GO" id="GO:0055085">
    <property type="term" value="P:transmembrane transport"/>
    <property type="evidence" value="ECO:0007669"/>
    <property type="project" value="InterPro"/>
</dbReference>
<dbReference type="Pfam" id="PF00528">
    <property type="entry name" value="BPD_transp_1"/>
    <property type="match status" value="1"/>
</dbReference>
<keyword evidence="2 7" id="KW-0813">Transport</keyword>
<dbReference type="OrthoDB" id="9804439at2"/>
<dbReference type="Proteomes" id="UP000095705">
    <property type="component" value="Unassembled WGS sequence"/>
</dbReference>
<evidence type="ECO:0000256" key="6">
    <source>
        <dbReference type="ARBA" id="ARBA00023136"/>
    </source>
</evidence>
<feature type="transmembrane region" description="Helical" evidence="7">
    <location>
        <begin position="223"/>
        <end position="242"/>
    </location>
</feature>
<accession>A0A1E5PR43</accession>
<dbReference type="PANTHER" id="PTHR30193">
    <property type="entry name" value="ABC TRANSPORTER PERMEASE PROTEIN"/>
    <property type="match status" value="1"/>
</dbReference>
<comment type="similarity">
    <text evidence="7">Belongs to the binding-protein-dependent transport system permease family.</text>
</comment>
<proteinExistence type="inferred from homology"/>
<feature type="transmembrane region" description="Helical" evidence="7">
    <location>
        <begin position="289"/>
        <end position="310"/>
    </location>
</feature>
<evidence type="ECO:0000313" key="9">
    <source>
        <dbReference type="EMBL" id="OEJ32026.1"/>
    </source>
</evidence>
<dbReference type="PANTHER" id="PTHR30193:SF1">
    <property type="entry name" value="ABC TRANSPORTER PERMEASE PROTEIN YESP-RELATED"/>
    <property type="match status" value="1"/>
</dbReference>
<dbReference type="InterPro" id="IPR000515">
    <property type="entry name" value="MetI-like"/>
</dbReference>
<name>A0A1E5PR43_9ACTN</name>
<feature type="transmembrane region" description="Helical" evidence="7">
    <location>
        <begin position="173"/>
        <end position="194"/>
    </location>
</feature>
<dbReference type="Gene3D" id="1.10.3720.10">
    <property type="entry name" value="MetI-like"/>
    <property type="match status" value="1"/>
</dbReference>
<comment type="caution">
    <text evidence="9">The sequence shown here is derived from an EMBL/GenBank/DDBJ whole genome shotgun (WGS) entry which is preliminary data.</text>
</comment>
<keyword evidence="4 7" id="KW-0812">Transmembrane</keyword>
<dbReference type="InterPro" id="IPR035906">
    <property type="entry name" value="MetI-like_sf"/>
</dbReference>
<dbReference type="SUPFAM" id="SSF160964">
    <property type="entry name" value="MalF N-terminal region-like"/>
    <property type="match status" value="1"/>
</dbReference>
<dbReference type="STRING" id="36818.BGK67_12335"/>
<gene>
    <name evidence="9" type="ORF">BGK67_12335</name>
</gene>
<evidence type="ECO:0000256" key="5">
    <source>
        <dbReference type="ARBA" id="ARBA00022989"/>
    </source>
</evidence>
<feature type="transmembrane region" description="Helical" evidence="7">
    <location>
        <begin position="88"/>
        <end position="110"/>
    </location>
</feature>
<dbReference type="PROSITE" id="PS50928">
    <property type="entry name" value="ABC_TM1"/>
    <property type="match status" value="1"/>
</dbReference>
<feature type="transmembrane region" description="Helical" evidence="7">
    <location>
        <begin position="27"/>
        <end position="53"/>
    </location>
</feature>
<evidence type="ECO:0000256" key="2">
    <source>
        <dbReference type="ARBA" id="ARBA00022448"/>
    </source>
</evidence>
<dbReference type="EMBL" id="MEHK01000001">
    <property type="protein sequence ID" value="OEJ32026.1"/>
    <property type="molecule type" value="Genomic_DNA"/>
</dbReference>
<evidence type="ECO:0000256" key="4">
    <source>
        <dbReference type="ARBA" id="ARBA00022692"/>
    </source>
</evidence>
<evidence type="ECO:0000256" key="1">
    <source>
        <dbReference type="ARBA" id="ARBA00004651"/>
    </source>
</evidence>
<dbReference type="InterPro" id="IPR051393">
    <property type="entry name" value="ABC_transporter_permease"/>
</dbReference>